<dbReference type="Pfam" id="PF01243">
    <property type="entry name" value="PNPOx_N"/>
    <property type="match status" value="1"/>
</dbReference>
<protein>
    <submittedName>
        <fullName evidence="3">F420-dependent protein</fullName>
    </submittedName>
</protein>
<evidence type="ECO:0000256" key="1">
    <source>
        <dbReference type="ARBA" id="ARBA00023002"/>
    </source>
</evidence>
<dbReference type="PANTHER" id="PTHR35176:SF11">
    <property type="entry name" value="PYRIDOXAMINE 5'-PHOSPHATE OXIDASE FAMILY PROTEIN"/>
    <property type="match status" value="1"/>
</dbReference>
<comment type="caution">
    <text evidence="3">The sequence shown here is derived from an EMBL/GenBank/DDBJ whole genome shotgun (WGS) entry which is preliminary data.</text>
</comment>
<dbReference type="Gene3D" id="2.30.110.10">
    <property type="entry name" value="Electron Transport, Fmn-binding Protein, Chain A"/>
    <property type="match status" value="1"/>
</dbReference>
<dbReference type="SUPFAM" id="SSF50475">
    <property type="entry name" value="FMN-binding split barrel"/>
    <property type="match status" value="1"/>
</dbReference>
<accession>A0ABR5I9R1</accession>
<evidence type="ECO:0000313" key="4">
    <source>
        <dbReference type="Proteomes" id="UP000037247"/>
    </source>
</evidence>
<dbReference type="InterPro" id="IPR011576">
    <property type="entry name" value="Pyridox_Oxase_N"/>
</dbReference>
<proteinExistence type="predicted"/>
<gene>
    <name evidence="3" type="ORF">ABW18_16255</name>
</gene>
<dbReference type="RefSeq" id="WP_049700007.1">
    <property type="nucleotide sequence ID" value="NZ_JAQDQF010000003.1"/>
</dbReference>
<evidence type="ECO:0000313" key="3">
    <source>
        <dbReference type="EMBL" id="KNA90435.1"/>
    </source>
</evidence>
<dbReference type="InterPro" id="IPR019965">
    <property type="entry name" value="PPOX_F420-dep_Rv2061_put"/>
</dbReference>
<keyword evidence="1" id="KW-0560">Oxidoreductase</keyword>
<dbReference type="PANTHER" id="PTHR35176">
    <property type="entry name" value="HEME OXYGENASE HI_0854-RELATED"/>
    <property type="match status" value="1"/>
</dbReference>
<dbReference type="Proteomes" id="UP000037247">
    <property type="component" value="Unassembled WGS sequence"/>
</dbReference>
<dbReference type="EMBL" id="LDTZ01000019">
    <property type="protein sequence ID" value="KNA90435.1"/>
    <property type="molecule type" value="Genomic_DNA"/>
</dbReference>
<keyword evidence="4" id="KW-1185">Reference proteome</keyword>
<dbReference type="InterPro" id="IPR012349">
    <property type="entry name" value="Split_barrel_FMN-bd"/>
</dbReference>
<organism evidence="3 4">
    <name type="scientific">Gordonia jacobaea</name>
    <dbReference type="NCBI Taxonomy" id="122202"/>
    <lineage>
        <taxon>Bacteria</taxon>
        <taxon>Bacillati</taxon>
        <taxon>Actinomycetota</taxon>
        <taxon>Actinomycetes</taxon>
        <taxon>Mycobacteriales</taxon>
        <taxon>Gordoniaceae</taxon>
        <taxon>Gordonia</taxon>
    </lineage>
</organism>
<evidence type="ECO:0000259" key="2">
    <source>
        <dbReference type="Pfam" id="PF01243"/>
    </source>
</evidence>
<sequence>MATDKPFDAATDAKYVQLTTFRKDGTPVSSPLWAAYDGESLLMWTETDSWKVKRIRRDSHVVVQACDARGKKLQGQPVDGTATILDAAGTDRARSAISKKYGIVGWGLVKASLIRRGKDGTIGIAITPR</sequence>
<reference evidence="3 4" key="1">
    <citation type="submission" date="2015-05" db="EMBL/GenBank/DDBJ databases">
        <title>Draft genome sequence of the bacterium Gordonia jacobaea a new member of the Gordonia genus.</title>
        <authorList>
            <person name="Jimenez-Galisteo G."/>
            <person name="Dominguez A."/>
            <person name="Munoz E."/>
            <person name="Vinas M."/>
        </authorList>
    </citation>
    <scope>NUCLEOTIDE SEQUENCE [LARGE SCALE GENOMIC DNA]</scope>
    <source>
        <strain evidence="4">mv1</strain>
    </source>
</reference>
<feature type="domain" description="Pyridoxamine 5'-phosphate oxidase N-terminal" evidence="2">
    <location>
        <begin position="11"/>
        <end position="102"/>
    </location>
</feature>
<dbReference type="InterPro" id="IPR052019">
    <property type="entry name" value="F420H2_bilvrd_red/Heme_oxyg"/>
</dbReference>
<dbReference type="NCBIfam" id="TIGR03666">
    <property type="entry name" value="Rv2061_F420"/>
    <property type="match status" value="1"/>
</dbReference>
<name>A0ABR5I9R1_9ACTN</name>